<dbReference type="Proteomes" id="UP001497525">
    <property type="component" value="Unassembled WGS sequence"/>
</dbReference>
<organism evidence="2 3">
    <name type="scientific">Calicophoron daubneyi</name>
    <name type="common">Rumen fluke</name>
    <name type="synonym">Paramphistomum daubneyi</name>
    <dbReference type="NCBI Taxonomy" id="300641"/>
    <lineage>
        <taxon>Eukaryota</taxon>
        <taxon>Metazoa</taxon>
        <taxon>Spiralia</taxon>
        <taxon>Lophotrochozoa</taxon>
        <taxon>Platyhelminthes</taxon>
        <taxon>Trematoda</taxon>
        <taxon>Digenea</taxon>
        <taxon>Plagiorchiida</taxon>
        <taxon>Pronocephalata</taxon>
        <taxon>Paramphistomoidea</taxon>
        <taxon>Paramphistomidae</taxon>
        <taxon>Calicophoron</taxon>
    </lineage>
</organism>
<dbReference type="PANTHER" id="PTHR28434:SF1">
    <property type="entry name" value="PROTEIN C3ORF33"/>
    <property type="match status" value="1"/>
</dbReference>
<dbReference type="InterPro" id="IPR042421">
    <property type="entry name" value="C3orf33-like"/>
</dbReference>
<feature type="domain" description="TNase-like" evidence="1">
    <location>
        <begin position="118"/>
        <end position="195"/>
    </location>
</feature>
<gene>
    <name evidence="2" type="ORF">CDAUBV1_LOCUS3169</name>
</gene>
<dbReference type="InterPro" id="IPR016071">
    <property type="entry name" value="Staphylococal_nuclease_OB-fold"/>
</dbReference>
<reference evidence="2" key="1">
    <citation type="submission" date="2024-06" db="EMBL/GenBank/DDBJ databases">
        <authorList>
            <person name="Liu X."/>
            <person name="Lenzi L."/>
            <person name="Haldenby T S."/>
            <person name="Uol C."/>
        </authorList>
    </citation>
    <scope>NUCLEOTIDE SEQUENCE</scope>
</reference>
<evidence type="ECO:0000313" key="2">
    <source>
        <dbReference type="EMBL" id="CAL5130971.1"/>
    </source>
</evidence>
<dbReference type="GO" id="GO:0005615">
    <property type="term" value="C:extracellular space"/>
    <property type="evidence" value="ECO:0007669"/>
    <property type="project" value="TreeGrafter"/>
</dbReference>
<sequence length="213" mass="24623">MPSLVDRFQRFVDNHLQVVRIIPPLLGFSGLFLISKHYYLFTRFRTVSSVPVEVFTRRLRLRGIVRSVEADGEVQVEHIPRLAFFNNSTGASRMPLLLPLTHSEKSVAWMRANLPVNSRVRFVLLGKSDDSTRLIGLVFYRRTLLPFYSDVSKLLLRDGLASLRDVSKNSMPHPELGKYRDVQTKAVKKHKGIWKSKKPNQNIFARAKQFFTR</sequence>
<name>A0AAV2T2D5_CALDB</name>
<dbReference type="EMBL" id="CAXLJL010000079">
    <property type="protein sequence ID" value="CAL5130971.1"/>
    <property type="molecule type" value="Genomic_DNA"/>
</dbReference>
<proteinExistence type="predicted"/>
<evidence type="ECO:0000259" key="1">
    <source>
        <dbReference type="Pfam" id="PF00565"/>
    </source>
</evidence>
<evidence type="ECO:0000313" key="3">
    <source>
        <dbReference type="Proteomes" id="UP001497525"/>
    </source>
</evidence>
<dbReference type="Gene3D" id="2.40.50.90">
    <property type="match status" value="1"/>
</dbReference>
<dbReference type="SUPFAM" id="SSF50199">
    <property type="entry name" value="Staphylococcal nuclease"/>
    <property type="match status" value="1"/>
</dbReference>
<dbReference type="InterPro" id="IPR035437">
    <property type="entry name" value="SNase_OB-fold_sf"/>
</dbReference>
<protein>
    <recommendedName>
        <fullName evidence="1">TNase-like domain-containing protein</fullName>
    </recommendedName>
</protein>
<dbReference type="Pfam" id="PF00565">
    <property type="entry name" value="SNase"/>
    <property type="match status" value="1"/>
</dbReference>
<dbReference type="PANTHER" id="PTHR28434">
    <property type="entry name" value="PROTEIN C3ORF33"/>
    <property type="match status" value="1"/>
</dbReference>
<accession>A0AAV2T2D5</accession>
<dbReference type="AlphaFoldDB" id="A0AAV2T2D5"/>
<comment type="caution">
    <text evidence="2">The sequence shown here is derived from an EMBL/GenBank/DDBJ whole genome shotgun (WGS) entry which is preliminary data.</text>
</comment>